<keyword evidence="3" id="KW-1185">Reference proteome</keyword>
<feature type="transmembrane region" description="Helical" evidence="1">
    <location>
        <begin position="59"/>
        <end position="89"/>
    </location>
</feature>
<keyword evidence="1" id="KW-0812">Transmembrane</keyword>
<organism evidence="3 4">
    <name type="scientific">Crassostrea virginica</name>
    <name type="common">Eastern oyster</name>
    <dbReference type="NCBI Taxonomy" id="6565"/>
    <lineage>
        <taxon>Eukaryota</taxon>
        <taxon>Metazoa</taxon>
        <taxon>Spiralia</taxon>
        <taxon>Lophotrochozoa</taxon>
        <taxon>Mollusca</taxon>
        <taxon>Bivalvia</taxon>
        <taxon>Autobranchia</taxon>
        <taxon>Pteriomorphia</taxon>
        <taxon>Ostreida</taxon>
        <taxon>Ostreoidea</taxon>
        <taxon>Ostreidae</taxon>
        <taxon>Crassostrea</taxon>
    </lineage>
</organism>
<sequence length="156" mass="17102">MNNMHHVMISYLNKMDNVALYSLFLFICLLDTVSAQSYCYSYSYNGGYESYYCSYYYYYVPVGTIVGAVIGSLVGLACFIGLIVFFCCIRPRRLAAAGRVIHTPGNNVAVVSTTAAGGYVNTAAYPPGIQATYPQYTYPPQQAAPPTGFQPPPAYK</sequence>
<name>A0A8B8BI10_CRAVI</name>
<dbReference type="KEGG" id="cvn:111110399"/>
<feature type="chain" id="PRO_5034732351" evidence="2">
    <location>
        <begin position="36"/>
        <end position="156"/>
    </location>
</feature>
<evidence type="ECO:0000256" key="1">
    <source>
        <dbReference type="SAM" id="Phobius"/>
    </source>
</evidence>
<evidence type="ECO:0000313" key="3">
    <source>
        <dbReference type="Proteomes" id="UP000694844"/>
    </source>
</evidence>
<dbReference type="AlphaFoldDB" id="A0A8B8BI10"/>
<keyword evidence="1" id="KW-0472">Membrane</keyword>
<feature type="signal peptide" evidence="2">
    <location>
        <begin position="1"/>
        <end position="35"/>
    </location>
</feature>
<protein>
    <submittedName>
        <fullName evidence="4">Uncharacterized protein LOC111110399 isoform X1</fullName>
    </submittedName>
</protein>
<dbReference type="GeneID" id="111110399"/>
<keyword evidence="2" id="KW-0732">Signal</keyword>
<evidence type="ECO:0000313" key="4">
    <source>
        <dbReference type="RefSeq" id="XP_022302596.1"/>
    </source>
</evidence>
<reference evidence="4" key="1">
    <citation type="submission" date="2025-08" db="UniProtKB">
        <authorList>
            <consortium name="RefSeq"/>
        </authorList>
    </citation>
    <scope>IDENTIFICATION</scope>
    <source>
        <tissue evidence="4">Whole sample</tissue>
    </source>
</reference>
<dbReference type="RefSeq" id="XP_022302596.1">
    <property type="nucleotide sequence ID" value="XM_022446888.1"/>
</dbReference>
<evidence type="ECO:0000256" key="2">
    <source>
        <dbReference type="SAM" id="SignalP"/>
    </source>
</evidence>
<dbReference type="Proteomes" id="UP000694844">
    <property type="component" value="Chromosome 8"/>
</dbReference>
<keyword evidence="1" id="KW-1133">Transmembrane helix</keyword>
<proteinExistence type="predicted"/>
<accession>A0A8B8BI10</accession>
<dbReference type="OrthoDB" id="6196275at2759"/>
<gene>
    <name evidence="4" type="primary">LOC111110399</name>
</gene>